<organism evidence="4 5">
    <name type="scientific">Hebeloma cylindrosporum</name>
    <dbReference type="NCBI Taxonomy" id="76867"/>
    <lineage>
        <taxon>Eukaryota</taxon>
        <taxon>Fungi</taxon>
        <taxon>Dikarya</taxon>
        <taxon>Basidiomycota</taxon>
        <taxon>Agaricomycotina</taxon>
        <taxon>Agaricomycetes</taxon>
        <taxon>Agaricomycetidae</taxon>
        <taxon>Agaricales</taxon>
        <taxon>Agaricineae</taxon>
        <taxon>Hymenogastraceae</taxon>
        <taxon>Hebeloma</taxon>
    </lineage>
</organism>
<evidence type="ECO:0000256" key="1">
    <source>
        <dbReference type="SAM" id="MobiDB-lite"/>
    </source>
</evidence>
<feature type="compositionally biased region" description="Polar residues" evidence="1">
    <location>
        <begin position="105"/>
        <end position="114"/>
    </location>
</feature>
<feature type="domain" description="Phospholipid/glycerol acyltransferase" evidence="3">
    <location>
        <begin position="39"/>
        <end position="196"/>
    </location>
</feature>
<evidence type="ECO:0000313" key="4">
    <source>
        <dbReference type="EMBL" id="KIM43752.1"/>
    </source>
</evidence>
<dbReference type="SUPFAM" id="SSF69593">
    <property type="entry name" value="Glycerol-3-phosphate (1)-acyltransferase"/>
    <property type="match status" value="1"/>
</dbReference>
<keyword evidence="2" id="KW-1133">Transmembrane helix</keyword>
<gene>
    <name evidence="4" type="ORF">M413DRAFT_443659</name>
</gene>
<reference evidence="5" key="2">
    <citation type="submission" date="2015-01" db="EMBL/GenBank/DDBJ databases">
        <title>Evolutionary Origins and Diversification of the Mycorrhizal Mutualists.</title>
        <authorList>
            <consortium name="DOE Joint Genome Institute"/>
            <consortium name="Mycorrhizal Genomics Consortium"/>
            <person name="Kohler A."/>
            <person name="Kuo A."/>
            <person name="Nagy L.G."/>
            <person name="Floudas D."/>
            <person name="Copeland A."/>
            <person name="Barry K.W."/>
            <person name="Cichocki N."/>
            <person name="Veneault-Fourrey C."/>
            <person name="LaButti K."/>
            <person name="Lindquist E.A."/>
            <person name="Lipzen A."/>
            <person name="Lundell T."/>
            <person name="Morin E."/>
            <person name="Murat C."/>
            <person name="Riley R."/>
            <person name="Ohm R."/>
            <person name="Sun H."/>
            <person name="Tunlid A."/>
            <person name="Henrissat B."/>
            <person name="Grigoriev I.V."/>
            <person name="Hibbett D.S."/>
            <person name="Martin F."/>
        </authorList>
    </citation>
    <scope>NUCLEOTIDE SEQUENCE [LARGE SCALE GENOMIC DNA]</scope>
    <source>
        <strain evidence="5">h7</strain>
    </source>
</reference>
<sequence>MELKLVYRALRKVSDWTIAGYYSETYVEGKENVPEDGPLIIASTHHNEIIDIATLAATIPHRRHVSFWAKSTMFANPVTGAILSSSGAIPVRRNPNSNGGSNSPKDPSTSTAAAKSSELASRSALFRETSKALANDQVIGASIIQILPGAAWAAVEYARYVHDRVVDRGSINGKGKAREVPLNTRLRIVPVAIVYTDKSQYQSRVHIGEVSTSLAHYLHSDLLNFNLRYGEPIFVDNYADELFEGDADDAAKAVVKKITAQVEKQLKEMTINAPDWDTICAVSMARNILWEDERNIPLKDWVEISQRLAQMFVEGGEVPLKGALTKYYALLHYTNTKHAILLSLLPISALSMLDIPPPNSVPASAILVRPTLSILSSLPVSLIRLILFLPSLLLHFPGYFTGPLLSKCLATPGEEEGPAQFKAVGAGLGIGANIALALGILWKKNKFGTLLGLGDDGGMALLKRVVGLVGVIYFGVVALVKWHKFLVGGTLQRLLAYRKLLSTFVFSRRADTLSTAEATAYMKPPLPAVNVFIKRREAQDAPSSTGASGTPDPLPPTKLVRHLLHARSEACAALSVRLQAIGHETLLAFLLSKGAKIPIP</sequence>
<feature type="transmembrane region" description="Helical" evidence="2">
    <location>
        <begin position="421"/>
        <end position="441"/>
    </location>
</feature>
<dbReference type="OrthoDB" id="1044435at2759"/>
<dbReference type="STRING" id="686832.A0A0C2YRV0"/>
<evidence type="ECO:0000313" key="5">
    <source>
        <dbReference type="Proteomes" id="UP000053424"/>
    </source>
</evidence>
<dbReference type="Proteomes" id="UP000053424">
    <property type="component" value="Unassembled WGS sequence"/>
</dbReference>
<feature type="transmembrane region" description="Helical" evidence="2">
    <location>
        <begin position="382"/>
        <end position="400"/>
    </location>
</feature>
<reference evidence="4 5" key="1">
    <citation type="submission" date="2014-04" db="EMBL/GenBank/DDBJ databases">
        <authorList>
            <consortium name="DOE Joint Genome Institute"/>
            <person name="Kuo A."/>
            <person name="Gay G."/>
            <person name="Dore J."/>
            <person name="Kohler A."/>
            <person name="Nagy L.G."/>
            <person name="Floudas D."/>
            <person name="Copeland A."/>
            <person name="Barry K.W."/>
            <person name="Cichocki N."/>
            <person name="Veneault-Fourrey C."/>
            <person name="LaButti K."/>
            <person name="Lindquist E.A."/>
            <person name="Lipzen A."/>
            <person name="Lundell T."/>
            <person name="Morin E."/>
            <person name="Murat C."/>
            <person name="Sun H."/>
            <person name="Tunlid A."/>
            <person name="Henrissat B."/>
            <person name="Grigoriev I.V."/>
            <person name="Hibbett D.S."/>
            <person name="Martin F."/>
            <person name="Nordberg H.P."/>
            <person name="Cantor M.N."/>
            <person name="Hua S.X."/>
        </authorList>
    </citation>
    <scope>NUCLEOTIDE SEQUENCE [LARGE SCALE GENOMIC DNA]</scope>
    <source>
        <strain evidence="5">h7</strain>
    </source>
</reference>
<evidence type="ECO:0000256" key="2">
    <source>
        <dbReference type="SAM" id="Phobius"/>
    </source>
</evidence>
<protein>
    <recommendedName>
        <fullName evidence="3">Phospholipid/glycerol acyltransferase domain-containing protein</fullName>
    </recommendedName>
</protein>
<dbReference type="SMART" id="SM00563">
    <property type="entry name" value="PlsC"/>
    <property type="match status" value="1"/>
</dbReference>
<dbReference type="GO" id="GO:0016287">
    <property type="term" value="F:glycerone-phosphate O-acyltransferase activity"/>
    <property type="evidence" value="ECO:0007669"/>
    <property type="project" value="TreeGrafter"/>
</dbReference>
<proteinExistence type="predicted"/>
<dbReference type="Pfam" id="PF01553">
    <property type="entry name" value="Acyltransferase"/>
    <property type="match status" value="1"/>
</dbReference>
<dbReference type="PANTHER" id="PTHR31605:SF0">
    <property type="entry name" value="GLYCEROL-3-PHOSPHATE O-ACYLTRANSFERASE 1"/>
    <property type="match status" value="1"/>
</dbReference>
<dbReference type="InterPro" id="IPR002123">
    <property type="entry name" value="Plipid/glycerol_acylTrfase"/>
</dbReference>
<dbReference type="PANTHER" id="PTHR31605">
    <property type="entry name" value="GLYCEROL-3-PHOSPHATE O-ACYLTRANSFERASE 1"/>
    <property type="match status" value="1"/>
</dbReference>
<feature type="transmembrane region" description="Helical" evidence="2">
    <location>
        <begin position="461"/>
        <end position="480"/>
    </location>
</feature>
<keyword evidence="2" id="KW-0472">Membrane</keyword>
<name>A0A0C2YRV0_HEBCY</name>
<dbReference type="InterPro" id="IPR052744">
    <property type="entry name" value="GPAT/DAPAT"/>
</dbReference>
<dbReference type="EMBL" id="KN831775">
    <property type="protein sequence ID" value="KIM43752.1"/>
    <property type="molecule type" value="Genomic_DNA"/>
</dbReference>
<evidence type="ECO:0000259" key="3">
    <source>
        <dbReference type="SMART" id="SM00563"/>
    </source>
</evidence>
<feature type="compositionally biased region" description="Low complexity" evidence="1">
    <location>
        <begin position="94"/>
        <end position="104"/>
    </location>
</feature>
<dbReference type="GO" id="GO:0004366">
    <property type="term" value="F:glycerol-3-phosphate O-acyltransferase activity"/>
    <property type="evidence" value="ECO:0007669"/>
    <property type="project" value="TreeGrafter"/>
</dbReference>
<feature type="region of interest" description="Disordered" evidence="1">
    <location>
        <begin position="89"/>
        <end position="114"/>
    </location>
</feature>
<keyword evidence="2" id="KW-0812">Transmembrane</keyword>
<dbReference type="HOGENOM" id="CLU_026175_1_0_1"/>
<dbReference type="AlphaFoldDB" id="A0A0C2YRV0"/>
<accession>A0A0C2YRV0</accession>
<dbReference type="GO" id="GO:0008654">
    <property type="term" value="P:phospholipid biosynthetic process"/>
    <property type="evidence" value="ECO:0007669"/>
    <property type="project" value="TreeGrafter"/>
</dbReference>
<keyword evidence="5" id="KW-1185">Reference proteome</keyword>